<keyword evidence="10 17" id="KW-1133">Transmembrane helix</keyword>
<evidence type="ECO:0000256" key="12">
    <source>
        <dbReference type="ARBA" id="ARBA00023136"/>
    </source>
</evidence>
<comment type="similarity">
    <text evidence="3 15">Belongs to the peptidase S10 family.</text>
</comment>
<dbReference type="Pfam" id="PF00450">
    <property type="entry name" value="Peptidase_S10"/>
    <property type="match status" value="1"/>
</dbReference>
<dbReference type="InterPro" id="IPR018202">
    <property type="entry name" value="Ser_caboxypep_ser_AS"/>
</dbReference>
<proteinExistence type="inferred from homology"/>
<keyword evidence="12 17" id="KW-0472">Membrane</keyword>
<protein>
    <recommendedName>
        <fullName evidence="15">Carboxypeptidase</fullName>
        <ecNumber evidence="15">3.4.16.-</ecNumber>
    </recommendedName>
</protein>
<feature type="chain" id="PRO_5011812553" description="Carboxypeptidase" evidence="15">
    <location>
        <begin position="25"/>
        <end position="702"/>
    </location>
</feature>
<sequence length="702" mass="78644">MTSWIFYLASAICILITNQHLALGQKAEDFKVTSLPGVDVGKLPFDQYAGHIEVSPKTDGNLFFWMLDQVVPTQPKKLIIWLNGGPGCSSMDGLFLENGPYRVNPDLSLTINPNGWQDHATIVFLDQPVGTGFSFANGDGLMSSMTQIAEEFTTFLDKFMDVFPSLKEQDLYLAGESYAGTYIPYFADRMLKLNRKKENKYNLKGVAIGNGWISPRHQYEGYYDFSVQHDLLQGQYLEKATKNLNSCRAKLSVTSTISVDVCEDILKDITESNTHMAKEGLVCLNTYDVRLRNETYPDCGLTWPHELADVNKYLRTKELIKGIHSEKQALGWQECASSVSKALRNDESPPADLLLPGLLEELKVLLFSGEFDLICNHVGTEYMIGNMTWNGEKGFQDAERLDWTIGDKQAGYYIEERNLSYVLIKDGSHMVPYDKPLETLDMINRFMGVGNDTVHGVKSNVGGSGEKQEEDKPTITEHEQPVQENEDLESPMDTNNDEDHQTTTEEDKSNSEEINDDDAGTLPSDAPIDNEQATDEKDNADSGVIDRYTKRAGSYGILVVLVLFVAIGGCCYRYRTNNGSHNSSKKPWTSQWHQFKEMLGKRTSPQRNKFRLGDQDETNELDELVIDNPTLFAAEDQSDEDDSNNLHNQHRTAAASTGGQQKANASRFAIADEDSDDGFDDFADWDEEETLASVGKKDGKDH</sequence>
<feature type="region of interest" description="Disordered" evidence="16">
    <location>
        <begin position="455"/>
        <end position="541"/>
    </location>
</feature>
<keyword evidence="8 15" id="KW-0732">Signal</keyword>
<evidence type="ECO:0000256" key="5">
    <source>
        <dbReference type="ARBA" id="ARBA00022670"/>
    </source>
</evidence>
<feature type="transmembrane region" description="Helical" evidence="17">
    <location>
        <begin position="555"/>
        <end position="574"/>
    </location>
</feature>
<dbReference type="InterPro" id="IPR001563">
    <property type="entry name" value="Peptidase_S10"/>
</dbReference>
<evidence type="ECO:0000256" key="9">
    <source>
        <dbReference type="ARBA" id="ARBA00022801"/>
    </source>
</evidence>
<comment type="subcellular location">
    <subcellularLocation>
        <location evidence="2">Golgi apparatus</location>
        <location evidence="2">trans-Golgi network membrane</location>
        <topology evidence="2">Single-pass type I membrane protein</topology>
    </subcellularLocation>
</comment>
<dbReference type="STRING" id="90262.A0A1X2I2F0"/>
<feature type="region of interest" description="Disordered" evidence="16">
    <location>
        <begin position="652"/>
        <end position="702"/>
    </location>
</feature>
<dbReference type="EC" id="3.4.16.-" evidence="15"/>
<dbReference type="GO" id="GO:0006508">
    <property type="term" value="P:proteolysis"/>
    <property type="evidence" value="ECO:0007669"/>
    <property type="project" value="UniProtKB-KW"/>
</dbReference>
<gene>
    <name evidence="18" type="ORF">BCR42DRAFT_425702</name>
</gene>
<feature type="compositionally biased region" description="Polar residues" evidence="16">
    <location>
        <begin position="654"/>
        <end position="664"/>
    </location>
</feature>
<dbReference type="PROSITE" id="PS00131">
    <property type="entry name" value="CARBOXYPEPT_SER_SER"/>
    <property type="match status" value="1"/>
</dbReference>
<keyword evidence="4 15" id="KW-0121">Carboxypeptidase</keyword>
<evidence type="ECO:0000256" key="2">
    <source>
        <dbReference type="ARBA" id="ARBA00004393"/>
    </source>
</evidence>
<dbReference type="GO" id="GO:0006915">
    <property type="term" value="P:apoptotic process"/>
    <property type="evidence" value="ECO:0007669"/>
    <property type="project" value="UniProtKB-KW"/>
</dbReference>
<comment type="catalytic activity">
    <reaction evidence="1">
        <text>Preferential release of a C-terminal arginine or lysine residue.</text>
        <dbReference type="EC" id="3.4.16.6"/>
    </reaction>
</comment>
<keyword evidence="11" id="KW-0333">Golgi apparatus</keyword>
<keyword evidence="7" id="KW-0053">Apoptosis</keyword>
<evidence type="ECO:0000256" key="3">
    <source>
        <dbReference type="ARBA" id="ARBA00009431"/>
    </source>
</evidence>
<evidence type="ECO:0000256" key="8">
    <source>
        <dbReference type="ARBA" id="ARBA00022729"/>
    </source>
</evidence>
<dbReference type="AlphaFoldDB" id="A0A1X2I2F0"/>
<keyword evidence="6 17" id="KW-0812">Transmembrane</keyword>
<evidence type="ECO:0000313" key="18">
    <source>
        <dbReference type="EMBL" id="ORZ07908.1"/>
    </source>
</evidence>
<evidence type="ECO:0000256" key="11">
    <source>
        <dbReference type="ARBA" id="ARBA00023034"/>
    </source>
</evidence>
<evidence type="ECO:0000256" key="16">
    <source>
        <dbReference type="SAM" id="MobiDB-lite"/>
    </source>
</evidence>
<evidence type="ECO:0000256" key="1">
    <source>
        <dbReference type="ARBA" id="ARBA00001003"/>
    </source>
</evidence>
<evidence type="ECO:0000256" key="17">
    <source>
        <dbReference type="SAM" id="Phobius"/>
    </source>
</evidence>
<feature type="compositionally biased region" description="Basic and acidic residues" evidence="16">
    <location>
        <begin position="466"/>
        <end position="481"/>
    </location>
</feature>
<dbReference type="GO" id="GO:0004185">
    <property type="term" value="F:serine-type carboxypeptidase activity"/>
    <property type="evidence" value="ECO:0007669"/>
    <property type="project" value="UniProtKB-UniRule"/>
</dbReference>
<evidence type="ECO:0000256" key="4">
    <source>
        <dbReference type="ARBA" id="ARBA00022645"/>
    </source>
</evidence>
<comment type="caution">
    <text evidence="18">The sequence shown here is derived from an EMBL/GenBank/DDBJ whole genome shotgun (WGS) entry which is preliminary data.</text>
</comment>
<feature type="signal peptide" evidence="15">
    <location>
        <begin position="1"/>
        <end position="24"/>
    </location>
</feature>
<dbReference type="InterPro" id="IPR029058">
    <property type="entry name" value="AB_hydrolase_fold"/>
</dbReference>
<dbReference type="FunFam" id="3.40.50.1820:FF:000121">
    <property type="entry name" value="Carboxypeptidase D"/>
    <property type="match status" value="1"/>
</dbReference>
<evidence type="ECO:0000256" key="13">
    <source>
        <dbReference type="ARBA" id="ARBA00023180"/>
    </source>
</evidence>
<dbReference type="SUPFAM" id="SSF53474">
    <property type="entry name" value="alpha/beta-Hydrolases"/>
    <property type="match status" value="1"/>
</dbReference>
<keyword evidence="9 15" id="KW-0378">Hydrolase</keyword>
<keyword evidence="19" id="KW-1185">Reference proteome</keyword>
<evidence type="ECO:0000256" key="7">
    <source>
        <dbReference type="ARBA" id="ARBA00022703"/>
    </source>
</evidence>
<dbReference type="PROSITE" id="PS00560">
    <property type="entry name" value="CARBOXYPEPT_SER_HIS"/>
    <property type="match status" value="1"/>
</dbReference>
<feature type="compositionally biased region" description="Acidic residues" evidence="16">
    <location>
        <begin position="671"/>
        <end position="690"/>
    </location>
</feature>
<dbReference type="EMBL" id="MCGE01000033">
    <property type="protein sequence ID" value="ORZ07908.1"/>
    <property type="molecule type" value="Genomic_DNA"/>
</dbReference>
<evidence type="ECO:0000256" key="6">
    <source>
        <dbReference type="ARBA" id="ARBA00022692"/>
    </source>
</evidence>
<evidence type="ECO:0000256" key="14">
    <source>
        <dbReference type="ARBA" id="ARBA00037042"/>
    </source>
</evidence>
<reference evidence="18 19" key="1">
    <citation type="submission" date="2016-07" db="EMBL/GenBank/DDBJ databases">
        <title>Pervasive Adenine N6-methylation of Active Genes in Fungi.</title>
        <authorList>
            <consortium name="DOE Joint Genome Institute"/>
            <person name="Mondo S.J."/>
            <person name="Dannebaum R.O."/>
            <person name="Kuo R.C."/>
            <person name="Labutti K."/>
            <person name="Haridas S."/>
            <person name="Kuo A."/>
            <person name="Salamov A."/>
            <person name="Ahrendt S.R."/>
            <person name="Lipzen A."/>
            <person name="Sullivan W."/>
            <person name="Andreopoulos W.B."/>
            <person name="Clum A."/>
            <person name="Lindquist E."/>
            <person name="Daum C."/>
            <person name="Ramamoorthy G.K."/>
            <person name="Gryganskyi A."/>
            <person name="Culley D."/>
            <person name="Magnuson J.K."/>
            <person name="James T.Y."/>
            <person name="O'Malley M.A."/>
            <person name="Stajich J.E."/>
            <person name="Spatafora J.W."/>
            <person name="Visel A."/>
            <person name="Grigoriev I.V."/>
        </authorList>
    </citation>
    <scope>NUCLEOTIDE SEQUENCE [LARGE SCALE GENOMIC DNA]</scope>
    <source>
        <strain evidence="18 19">NRRL 1336</strain>
    </source>
</reference>
<evidence type="ECO:0000256" key="10">
    <source>
        <dbReference type="ARBA" id="ARBA00022989"/>
    </source>
</evidence>
<feature type="region of interest" description="Disordered" evidence="16">
    <location>
        <begin position="598"/>
        <end position="622"/>
    </location>
</feature>
<keyword evidence="5 15" id="KW-0645">Protease</keyword>
<keyword evidence="13" id="KW-0325">Glycoprotein</keyword>
<feature type="compositionally biased region" description="Basic and acidic residues" evidence="16">
    <location>
        <begin position="497"/>
        <end position="511"/>
    </location>
</feature>
<dbReference type="OrthoDB" id="443318at2759"/>
<organism evidence="18 19">
    <name type="scientific">Absidia repens</name>
    <dbReference type="NCBI Taxonomy" id="90262"/>
    <lineage>
        <taxon>Eukaryota</taxon>
        <taxon>Fungi</taxon>
        <taxon>Fungi incertae sedis</taxon>
        <taxon>Mucoromycota</taxon>
        <taxon>Mucoromycotina</taxon>
        <taxon>Mucoromycetes</taxon>
        <taxon>Mucorales</taxon>
        <taxon>Cunninghamellaceae</taxon>
        <taxon>Absidia</taxon>
    </lineage>
</organism>
<dbReference type="Gene3D" id="3.40.50.1820">
    <property type="entry name" value="alpha/beta hydrolase"/>
    <property type="match status" value="1"/>
</dbReference>
<dbReference type="PRINTS" id="PR00724">
    <property type="entry name" value="CRBOXYPTASEC"/>
</dbReference>
<comment type="function">
    <text evidence="14">Protease with a carboxypeptidase B-like function involved in the C-terminal processing of the lysine and arginine residues from protein precursors. Promotes cell fusion and is involved in the programmed cell death.</text>
</comment>
<dbReference type="PANTHER" id="PTHR11802">
    <property type="entry name" value="SERINE PROTEASE FAMILY S10 SERINE CARBOXYPEPTIDASE"/>
    <property type="match status" value="1"/>
</dbReference>
<dbReference type="GO" id="GO:0005794">
    <property type="term" value="C:Golgi apparatus"/>
    <property type="evidence" value="ECO:0007669"/>
    <property type="project" value="UniProtKB-SubCell"/>
</dbReference>
<evidence type="ECO:0000256" key="15">
    <source>
        <dbReference type="RuleBase" id="RU361156"/>
    </source>
</evidence>
<evidence type="ECO:0000313" key="19">
    <source>
        <dbReference type="Proteomes" id="UP000193560"/>
    </source>
</evidence>
<dbReference type="PANTHER" id="PTHR11802:SF190">
    <property type="entry name" value="PHEROMONE-PROCESSING CARBOXYPEPTIDASE KEX1"/>
    <property type="match status" value="1"/>
</dbReference>
<accession>A0A1X2I2F0</accession>
<name>A0A1X2I2F0_9FUNG</name>
<dbReference type="Proteomes" id="UP000193560">
    <property type="component" value="Unassembled WGS sequence"/>
</dbReference>
<dbReference type="InterPro" id="IPR033124">
    <property type="entry name" value="Ser_caboxypep_his_AS"/>
</dbReference>